<name>A0A068NQ13_FIMGI</name>
<sequence>MRLAFWPVLALIGLAAAGCNSSSNDSGTTTASGGTTTGSTAKNSSGDKALVAFSQANSADPWRQVFDAATKAEAEKHPELTLQEQSAEDDANKQINQIDTLMLQHPKVLLVSPATEAVTTATDKAFDAGIPVVTLDRNVTDDKYTVYVGGDNKEIGRQAGEYIAKQLNGKGTVLMIQGIADATPTHDRRDGAMESFKKYPGITVISGDDCGYQRQKAQSYMETFLQGGKPFDAVYAHNDEMAIGAYNAWDQWNSGHGGKNKKPLFVGVDGCQKEVVDMIQAGKIDATFKYPVPGPKGVEVAADILKGNMPKDKKIVLPTEIVTKDTAAKYLAANPSLAK</sequence>
<accession>A0A068NQ13</accession>
<dbReference type="HOGENOM" id="CLU_037628_3_2_0"/>
<dbReference type="PANTHER" id="PTHR46847">
    <property type="entry name" value="D-ALLOSE-BINDING PERIPLASMIC PROTEIN-RELATED"/>
    <property type="match status" value="1"/>
</dbReference>
<dbReference type="RefSeq" id="WP_025225805.1">
    <property type="nucleotide sequence ID" value="NZ_CP007139.1"/>
</dbReference>
<dbReference type="KEGG" id="fgi:OP10G_2265"/>
<dbReference type="GO" id="GO:0030313">
    <property type="term" value="C:cell envelope"/>
    <property type="evidence" value="ECO:0007669"/>
    <property type="project" value="UniProtKB-SubCell"/>
</dbReference>
<dbReference type="Proteomes" id="UP000027982">
    <property type="component" value="Chromosome"/>
</dbReference>
<feature type="chain" id="PRO_5001651896" evidence="5">
    <location>
        <begin position="18"/>
        <end position="339"/>
    </location>
</feature>
<dbReference type="STRING" id="661478.OP10G_2265"/>
<dbReference type="OrthoDB" id="9769193at2"/>
<evidence type="ECO:0000256" key="2">
    <source>
        <dbReference type="ARBA" id="ARBA00007639"/>
    </source>
</evidence>
<dbReference type="SUPFAM" id="SSF53822">
    <property type="entry name" value="Periplasmic binding protein-like I"/>
    <property type="match status" value="1"/>
</dbReference>
<evidence type="ECO:0000256" key="1">
    <source>
        <dbReference type="ARBA" id="ARBA00004196"/>
    </source>
</evidence>
<dbReference type="AlphaFoldDB" id="A0A068NQ13"/>
<organism evidence="7 8">
    <name type="scientific">Fimbriimonas ginsengisoli Gsoil 348</name>
    <dbReference type="NCBI Taxonomy" id="661478"/>
    <lineage>
        <taxon>Bacteria</taxon>
        <taxon>Bacillati</taxon>
        <taxon>Armatimonadota</taxon>
        <taxon>Fimbriimonadia</taxon>
        <taxon>Fimbriimonadales</taxon>
        <taxon>Fimbriimonadaceae</taxon>
        <taxon>Fimbriimonas</taxon>
    </lineage>
</organism>
<feature type="domain" description="Periplasmic binding protein" evidence="6">
    <location>
        <begin position="51"/>
        <end position="308"/>
    </location>
</feature>
<reference evidence="7 8" key="1">
    <citation type="journal article" date="2014" name="PLoS ONE">
        <title>The first complete genome sequence of the class fimbriimonadia in the phylum armatimonadetes.</title>
        <authorList>
            <person name="Hu Z.Y."/>
            <person name="Wang Y.Z."/>
            <person name="Im W.T."/>
            <person name="Wang S.Y."/>
            <person name="Zhao G.P."/>
            <person name="Zheng H.J."/>
            <person name="Quan Z.X."/>
        </authorList>
    </citation>
    <scope>NUCLEOTIDE SEQUENCE [LARGE SCALE GENOMIC DNA]</scope>
    <source>
        <strain evidence="7">Gsoil 348</strain>
    </source>
</reference>
<feature type="region of interest" description="Disordered" evidence="4">
    <location>
        <begin position="19"/>
        <end position="45"/>
    </location>
</feature>
<dbReference type="Pfam" id="PF13407">
    <property type="entry name" value="Peripla_BP_4"/>
    <property type="match status" value="1"/>
</dbReference>
<dbReference type="CDD" id="cd06308">
    <property type="entry name" value="PBP1_sensor_kinase-like"/>
    <property type="match status" value="1"/>
</dbReference>
<keyword evidence="8" id="KW-1185">Reference proteome</keyword>
<dbReference type="GO" id="GO:0030246">
    <property type="term" value="F:carbohydrate binding"/>
    <property type="evidence" value="ECO:0007669"/>
    <property type="project" value="UniProtKB-ARBA"/>
</dbReference>
<comment type="subcellular location">
    <subcellularLocation>
        <location evidence="1">Cell envelope</location>
    </subcellularLocation>
</comment>
<keyword evidence="3 5" id="KW-0732">Signal</keyword>
<gene>
    <name evidence="7" type="ORF">OP10G_2265</name>
</gene>
<evidence type="ECO:0000256" key="4">
    <source>
        <dbReference type="SAM" id="MobiDB-lite"/>
    </source>
</evidence>
<dbReference type="Gene3D" id="3.40.50.2300">
    <property type="match status" value="2"/>
</dbReference>
<dbReference type="PANTHER" id="PTHR46847:SF1">
    <property type="entry name" value="D-ALLOSE-BINDING PERIPLASMIC PROTEIN-RELATED"/>
    <property type="match status" value="1"/>
</dbReference>
<feature type="compositionally biased region" description="Low complexity" evidence="4">
    <location>
        <begin position="20"/>
        <end position="45"/>
    </location>
</feature>
<protein>
    <submittedName>
        <fullName evidence="7">Periplasmic ribose-binding protein</fullName>
    </submittedName>
</protein>
<evidence type="ECO:0000259" key="6">
    <source>
        <dbReference type="Pfam" id="PF13407"/>
    </source>
</evidence>
<dbReference type="eggNOG" id="COG1879">
    <property type="taxonomic scope" value="Bacteria"/>
</dbReference>
<dbReference type="InterPro" id="IPR025997">
    <property type="entry name" value="SBP_2_dom"/>
</dbReference>
<dbReference type="EMBL" id="CP007139">
    <property type="protein sequence ID" value="AIE85633.1"/>
    <property type="molecule type" value="Genomic_DNA"/>
</dbReference>
<evidence type="ECO:0000313" key="8">
    <source>
        <dbReference type="Proteomes" id="UP000027982"/>
    </source>
</evidence>
<evidence type="ECO:0000313" key="7">
    <source>
        <dbReference type="EMBL" id="AIE85633.1"/>
    </source>
</evidence>
<evidence type="ECO:0000256" key="5">
    <source>
        <dbReference type="SAM" id="SignalP"/>
    </source>
</evidence>
<feature type="signal peptide" evidence="5">
    <location>
        <begin position="1"/>
        <end position="17"/>
    </location>
</feature>
<evidence type="ECO:0000256" key="3">
    <source>
        <dbReference type="ARBA" id="ARBA00022729"/>
    </source>
</evidence>
<dbReference type="InterPro" id="IPR028082">
    <property type="entry name" value="Peripla_BP_I"/>
</dbReference>
<proteinExistence type="inferred from homology"/>
<comment type="similarity">
    <text evidence="2">Belongs to the bacterial solute-binding protein 2 family.</text>
</comment>
<dbReference type="PROSITE" id="PS51257">
    <property type="entry name" value="PROKAR_LIPOPROTEIN"/>
    <property type="match status" value="1"/>
</dbReference>